<dbReference type="InterPro" id="IPR005119">
    <property type="entry name" value="LysR_subst-bd"/>
</dbReference>
<keyword evidence="4" id="KW-0804">Transcription</keyword>
<dbReference type="Proteomes" id="UP000282957">
    <property type="component" value="Unassembled WGS sequence"/>
</dbReference>
<dbReference type="RefSeq" id="WP_127787169.1">
    <property type="nucleotide sequence ID" value="NZ_SACL01000002.1"/>
</dbReference>
<dbReference type="PANTHER" id="PTHR30537">
    <property type="entry name" value="HTH-TYPE TRANSCRIPTIONAL REGULATOR"/>
    <property type="match status" value="1"/>
</dbReference>
<proteinExistence type="inferred from homology"/>
<dbReference type="InterPro" id="IPR036388">
    <property type="entry name" value="WH-like_DNA-bd_sf"/>
</dbReference>
<dbReference type="InterPro" id="IPR058163">
    <property type="entry name" value="LysR-type_TF_proteobact-type"/>
</dbReference>
<accession>A0A437MJV8</accession>
<dbReference type="InterPro" id="IPR036390">
    <property type="entry name" value="WH_DNA-bd_sf"/>
</dbReference>
<organism evidence="6 7">
    <name type="scientific">Rhodovarius crocodyli</name>
    <dbReference type="NCBI Taxonomy" id="1979269"/>
    <lineage>
        <taxon>Bacteria</taxon>
        <taxon>Pseudomonadati</taxon>
        <taxon>Pseudomonadota</taxon>
        <taxon>Alphaproteobacteria</taxon>
        <taxon>Acetobacterales</taxon>
        <taxon>Roseomonadaceae</taxon>
        <taxon>Rhodovarius</taxon>
    </lineage>
</organism>
<dbReference type="GO" id="GO:0003677">
    <property type="term" value="F:DNA binding"/>
    <property type="evidence" value="ECO:0007669"/>
    <property type="project" value="UniProtKB-KW"/>
</dbReference>
<evidence type="ECO:0000313" key="7">
    <source>
        <dbReference type="Proteomes" id="UP000282957"/>
    </source>
</evidence>
<protein>
    <submittedName>
        <fullName evidence="6">LysR family transcriptional regulator</fullName>
    </submittedName>
</protein>
<dbReference type="Gene3D" id="1.10.10.10">
    <property type="entry name" value="Winged helix-like DNA-binding domain superfamily/Winged helix DNA-binding domain"/>
    <property type="match status" value="1"/>
</dbReference>
<dbReference type="PROSITE" id="PS50931">
    <property type="entry name" value="HTH_LYSR"/>
    <property type="match status" value="1"/>
</dbReference>
<sequence>MGFDGRLLAGIGVMQAVVESGSFARAGEALGLTPSGVSRAVSRLEARVGLRIFERSPRLVALTEEGRRFHAQVAPLLAGIEEAAQEAAGASAAVRGRLRINADPWFARFVLAPRLPEFLATYPALSLELVVRDTLGDLVAEGFDAAVRFGEPAQSGLMARKLLETRVLACASPGYVARHGMPLHPRDLERHECLFYRDPATGRPFPWEFQGHGQVVEVKVSGRTVTNDLATKLAACVAGLGVAQSIEIGLGDAFARGELVQLLPDWAEERYPLYAYHLSRHRVPAKVRAFLDFVVARTPG</sequence>
<dbReference type="InterPro" id="IPR000847">
    <property type="entry name" value="LysR_HTH_N"/>
</dbReference>
<dbReference type="GO" id="GO:0003700">
    <property type="term" value="F:DNA-binding transcription factor activity"/>
    <property type="evidence" value="ECO:0007669"/>
    <property type="project" value="InterPro"/>
</dbReference>
<dbReference type="Pfam" id="PF00126">
    <property type="entry name" value="HTH_1"/>
    <property type="match status" value="1"/>
</dbReference>
<dbReference type="AlphaFoldDB" id="A0A437MJV8"/>
<comment type="similarity">
    <text evidence="1">Belongs to the LysR transcriptional regulatory family.</text>
</comment>
<keyword evidence="7" id="KW-1185">Reference proteome</keyword>
<gene>
    <name evidence="6" type="ORF">EOD42_09145</name>
</gene>
<dbReference type="Pfam" id="PF03466">
    <property type="entry name" value="LysR_substrate"/>
    <property type="match status" value="1"/>
</dbReference>
<keyword evidence="3" id="KW-0238">DNA-binding</keyword>
<dbReference type="SUPFAM" id="SSF46785">
    <property type="entry name" value="Winged helix' DNA-binding domain"/>
    <property type="match status" value="1"/>
</dbReference>
<evidence type="ECO:0000256" key="1">
    <source>
        <dbReference type="ARBA" id="ARBA00009437"/>
    </source>
</evidence>
<dbReference type="SUPFAM" id="SSF53850">
    <property type="entry name" value="Periplasmic binding protein-like II"/>
    <property type="match status" value="1"/>
</dbReference>
<comment type="caution">
    <text evidence="6">The sequence shown here is derived from an EMBL/GenBank/DDBJ whole genome shotgun (WGS) entry which is preliminary data.</text>
</comment>
<evidence type="ECO:0000256" key="3">
    <source>
        <dbReference type="ARBA" id="ARBA00023125"/>
    </source>
</evidence>
<evidence type="ECO:0000256" key="4">
    <source>
        <dbReference type="ARBA" id="ARBA00023163"/>
    </source>
</evidence>
<feature type="domain" description="HTH lysR-type" evidence="5">
    <location>
        <begin position="16"/>
        <end position="63"/>
    </location>
</feature>
<dbReference type="OrthoDB" id="9812435at2"/>
<dbReference type="EMBL" id="SACL01000002">
    <property type="protein sequence ID" value="RVT97940.1"/>
    <property type="molecule type" value="Genomic_DNA"/>
</dbReference>
<reference evidence="6 7" key="1">
    <citation type="submission" date="2019-01" db="EMBL/GenBank/DDBJ databases">
        <authorList>
            <person name="Chen W.-M."/>
        </authorList>
    </citation>
    <scope>NUCLEOTIDE SEQUENCE [LARGE SCALE GENOMIC DNA]</scope>
    <source>
        <strain evidence="6 7">CCP-6</strain>
    </source>
</reference>
<evidence type="ECO:0000259" key="5">
    <source>
        <dbReference type="PROSITE" id="PS50931"/>
    </source>
</evidence>
<evidence type="ECO:0000313" key="6">
    <source>
        <dbReference type="EMBL" id="RVT97940.1"/>
    </source>
</evidence>
<keyword evidence="2" id="KW-0805">Transcription regulation</keyword>
<name>A0A437MJV8_9PROT</name>
<dbReference type="Gene3D" id="3.40.190.290">
    <property type="match status" value="1"/>
</dbReference>
<dbReference type="PANTHER" id="PTHR30537:SF5">
    <property type="entry name" value="HTH-TYPE TRANSCRIPTIONAL ACTIVATOR TTDR-RELATED"/>
    <property type="match status" value="1"/>
</dbReference>
<dbReference type="CDD" id="cd08422">
    <property type="entry name" value="PBP2_CrgA_like"/>
    <property type="match status" value="1"/>
</dbReference>
<evidence type="ECO:0000256" key="2">
    <source>
        <dbReference type="ARBA" id="ARBA00023015"/>
    </source>
</evidence>